<proteinExistence type="inferred from homology"/>
<dbReference type="GO" id="GO:0004806">
    <property type="term" value="F:triacylglycerol lipase activity"/>
    <property type="evidence" value="ECO:0007669"/>
    <property type="project" value="TreeGrafter"/>
</dbReference>
<evidence type="ECO:0000256" key="3">
    <source>
        <dbReference type="PROSITE-ProRule" id="PRU10038"/>
    </source>
</evidence>
<dbReference type="PANTHER" id="PTHR48081">
    <property type="entry name" value="AB HYDROLASE SUPERFAMILY PROTEIN C4A8.06C"/>
    <property type="match status" value="1"/>
</dbReference>
<dbReference type="SUPFAM" id="SSF53474">
    <property type="entry name" value="alpha/beta-Hydrolases"/>
    <property type="match status" value="1"/>
</dbReference>
<feature type="domain" description="Alpha/beta hydrolase fold-3" evidence="4">
    <location>
        <begin position="145"/>
        <end position="355"/>
    </location>
</feature>
<dbReference type="Gene3D" id="3.40.50.1820">
    <property type="entry name" value="alpha/beta hydrolase"/>
    <property type="match status" value="1"/>
</dbReference>
<reference evidence="5" key="1">
    <citation type="submission" date="2014-05" db="EMBL/GenBank/DDBJ databases">
        <title>The transcriptome of the halophilic microalga Tetraselmis sp. GSL018 isolated from the Great Salt Lake, Utah.</title>
        <authorList>
            <person name="Jinkerson R.E."/>
            <person name="D'Adamo S."/>
            <person name="Posewitz M.C."/>
        </authorList>
    </citation>
    <scope>NUCLEOTIDE SEQUENCE</scope>
    <source>
        <strain evidence="5">GSL018</strain>
    </source>
</reference>
<protein>
    <submittedName>
        <fullName evidence="5">Alpha beta hydrolase fold-3 domain protein</fullName>
    </submittedName>
</protein>
<dbReference type="EMBL" id="GBEZ01021891">
    <property type="protein sequence ID" value="JAC64898.1"/>
    <property type="molecule type" value="Transcribed_RNA"/>
</dbReference>
<gene>
    <name evidence="5" type="ORF">TSPGSL018_17281</name>
</gene>
<evidence type="ECO:0000256" key="2">
    <source>
        <dbReference type="ARBA" id="ARBA00022801"/>
    </source>
</evidence>
<keyword evidence="2 5" id="KW-0378">Hydrolase</keyword>
<comment type="similarity">
    <text evidence="1">Belongs to the 'GDXG' lipolytic enzyme family.</text>
</comment>
<evidence type="ECO:0000259" key="4">
    <source>
        <dbReference type="Pfam" id="PF07859"/>
    </source>
</evidence>
<dbReference type="Pfam" id="PF07859">
    <property type="entry name" value="Abhydrolase_3"/>
    <property type="match status" value="1"/>
</dbReference>
<dbReference type="InterPro" id="IPR013094">
    <property type="entry name" value="AB_hydrolase_3"/>
</dbReference>
<dbReference type="InterPro" id="IPR033140">
    <property type="entry name" value="Lipase_GDXG_put_SER_AS"/>
</dbReference>
<name>A0A061QYT9_9CHLO</name>
<evidence type="ECO:0000256" key="1">
    <source>
        <dbReference type="ARBA" id="ARBA00010515"/>
    </source>
</evidence>
<accession>A0A061QYT9</accession>
<dbReference type="AlphaFoldDB" id="A0A061QYT9"/>
<evidence type="ECO:0000313" key="5">
    <source>
        <dbReference type="EMBL" id="JAC64898.1"/>
    </source>
</evidence>
<dbReference type="PROSITE" id="PS01174">
    <property type="entry name" value="LIPASE_GDXG_SER"/>
    <property type="match status" value="1"/>
</dbReference>
<dbReference type="InterPro" id="IPR029058">
    <property type="entry name" value="AB_hydrolase_fold"/>
</dbReference>
<sequence>MSNTAQRLQNPAEILIWGRPVWKLNWQILSAFTNVCVRRLVLQRPKVPSWSFRYEATVEFTKALISGTITESDVDLLENGSAVEKHKVLQKMYELQQFVNSGGKPVLPGSTLQPCMVGGMAAEWIRPPEAHGRGRRRGADGCRAVLYLHGGAYIACGINTHRRLMSHVAVTSGLPVLAVEYRLMPAAVFDDILEDAVRAFRHLADECGFLPAEIALAGDSAGGHLALALALHLKETAGPAQTPGAIFGLSPWLDPAGDSPQSHASWEQFSEYDYIGGAPEAMRMTHIGLRGHKYASLLSRELVQEARGLCPILIQVGDHECLYGQAMELARMADDEELPNLHIQVYAEQVHVFHMFDEETPMARKALEEAGRFLRAPAAALTAMSSDTVKRRAERPRSVQILASD</sequence>
<dbReference type="PANTHER" id="PTHR48081:SF30">
    <property type="entry name" value="ACETYL-HYDROLASE LIPR-RELATED"/>
    <property type="match status" value="1"/>
</dbReference>
<organism evidence="5">
    <name type="scientific">Tetraselmis sp. GSL018</name>
    <dbReference type="NCBI Taxonomy" id="582737"/>
    <lineage>
        <taxon>Eukaryota</taxon>
        <taxon>Viridiplantae</taxon>
        <taxon>Chlorophyta</taxon>
        <taxon>core chlorophytes</taxon>
        <taxon>Chlorodendrophyceae</taxon>
        <taxon>Chlorodendrales</taxon>
        <taxon>Chlorodendraceae</taxon>
        <taxon>Tetraselmis</taxon>
    </lineage>
</organism>
<dbReference type="InterPro" id="IPR050300">
    <property type="entry name" value="GDXG_lipolytic_enzyme"/>
</dbReference>
<feature type="active site" evidence="3">
    <location>
        <position position="220"/>
    </location>
</feature>